<evidence type="ECO:0000256" key="6">
    <source>
        <dbReference type="ARBA" id="ARBA00022801"/>
    </source>
</evidence>
<keyword evidence="8" id="KW-0718">Serine biosynthesis</keyword>
<sequence length="338" mass="38203">MVHFKARSLIFVLLLSFQAAAAFADPLPSWSNGPIKEAILQFVRGVTDKSGKDYVPESERIAVFDQDGTLWVEQPLYPQQYFALERIKEMSGKDPVQKKKQADDLEVKNDVKESEIEAIVSKIHAGMTIEDFQDAVKGWLQTARHPRYKRAFTDLVYEPMLEVIRLFKANGFKVYIVSGGGQEFMRSYAEKVYGIPPEQVIGTAGRVKYEYEGGVPVLRRKPAILFVDDKEGKPEAINLMVGRRPIAAFGNSDGDKQMLEWTGNNPGPHLEVLISHDDEHREYSYGADSKIGTFSEGLKTEAGLKGWKVVSMKKDWRRIFRWEGSSRPTGEGDRPRQG</sequence>
<evidence type="ECO:0000256" key="7">
    <source>
        <dbReference type="ARBA" id="ARBA00022842"/>
    </source>
</evidence>
<dbReference type="GO" id="GO:0005737">
    <property type="term" value="C:cytoplasm"/>
    <property type="evidence" value="ECO:0007669"/>
    <property type="project" value="TreeGrafter"/>
</dbReference>
<name>A0A0H5E7R5_9BACT</name>
<evidence type="ECO:0000256" key="3">
    <source>
        <dbReference type="ARBA" id="ARBA00012640"/>
    </source>
</evidence>
<dbReference type="OrthoDB" id="9799365at2"/>
<evidence type="ECO:0000256" key="1">
    <source>
        <dbReference type="ARBA" id="ARBA00001946"/>
    </source>
</evidence>
<comment type="pathway">
    <text evidence="2">Amino-acid biosynthesis; L-serine biosynthesis; L-serine from 3-phospho-D-glycerate: step 3/3.</text>
</comment>
<evidence type="ECO:0000256" key="9">
    <source>
        <dbReference type="ARBA" id="ARBA00048138"/>
    </source>
</evidence>
<dbReference type="InterPro" id="IPR036412">
    <property type="entry name" value="HAD-like_sf"/>
</dbReference>
<evidence type="ECO:0000256" key="11">
    <source>
        <dbReference type="SAM" id="SignalP"/>
    </source>
</evidence>
<keyword evidence="6" id="KW-0378">Hydrolase</keyword>
<feature type="chain" id="PRO_5005218008" description="phosphoserine phosphatase" evidence="11">
    <location>
        <begin position="25"/>
        <end position="338"/>
    </location>
</feature>
<dbReference type="AlphaFoldDB" id="A0A0H5E7R5"/>
<evidence type="ECO:0000313" key="13">
    <source>
        <dbReference type="Proteomes" id="UP000220251"/>
    </source>
</evidence>
<dbReference type="SUPFAM" id="SSF56784">
    <property type="entry name" value="HAD-like"/>
    <property type="match status" value="1"/>
</dbReference>
<dbReference type="Pfam" id="PF12710">
    <property type="entry name" value="HAD"/>
    <property type="match status" value="1"/>
</dbReference>
<evidence type="ECO:0000256" key="8">
    <source>
        <dbReference type="ARBA" id="ARBA00023299"/>
    </source>
</evidence>
<gene>
    <name evidence="12" type="ORF">ELAC_2059</name>
</gene>
<evidence type="ECO:0000313" key="12">
    <source>
        <dbReference type="EMBL" id="CRX39380.1"/>
    </source>
</evidence>
<evidence type="ECO:0000256" key="10">
    <source>
        <dbReference type="ARBA" id="ARBA00048523"/>
    </source>
</evidence>
<evidence type="ECO:0000256" key="4">
    <source>
        <dbReference type="ARBA" id="ARBA00022605"/>
    </source>
</evidence>
<dbReference type="EC" id="3.1.3.3" evidence="3"/>
<keyword evidence="13" id="KW-1185">Reference proteome</keyword>
<accession>A0A0H5E7R5</accession>
<reference evidence="13" key="1">
    <citation type="submission" date="2015-06" db="EMBL/GenBank/DDBJ databases">
        <authorList>
            <person name="Bertelli C."/>
        </authorList>
    </citation>
    <scope>NUCLEOTIDE SEQUENCE [LARGE SCALE GENOMIC DNA]</scope>
    <source>
        <strain evidence="13">CRIB-30</strain>
    </source>
</reference>
<protein>
    <recommendedName>
        <fullName evidence="3">phosphoserine phosphatase</fullName>
        <ecNumber evidence="3">3.1.3.3</ecNumber>
    </recommendedName>
</protein>
<proteinExistence type="predicted"/>
<dbReference type="Proteomes" id="UP000220251">
    <property type="component" value="Unassembled WGS sequence"/>
</dbReference>
<dbReference type="RefSeq" id="WP_098039248.1">
    <property type="nucleotide sequence ID" value="NZ_CWGJ01000028.1"/>
</dbReference>
<keyword evidence="4" id="KW-0028">Amino-acid biosynthesis</keyword>
<keyword evidence="11" id="KW-0732">Signal</keyword>
<dbReference type="InterPro" id="IPR023214">
    <property type="entry name" value="HAD_sf"/>
</dbReference>
<comment type="catalytic activity">
    <reaction evidence="9">
        <text>O-phospho-L-serine + H2O = L-serine + phosphate</text>
        <dbReference type="Rhea" id="RHEA:21208"/>
        <dbReference type="ChEBI" id="CHEBI:15377"/>
        <dbReference type="ChEBI" id="CHEBI:33384"/>
        <dbReference type="ChEBI" id="CHEBI:43474"/>
        <dbReference type="ChEBI" id="CHEBI:57524"/>
        <dbReference type="EC" id="3.1.3.3"/>
    </reaction>
</comment>
<organism evidence="12 13">
    <name type="scientific">Estrella lausannensis</name>
    <dbReference type="NCBI Taxonomy" id="483423"/>
    <lineage>
        <taxon>Bacteria</taxon>
        <taxon>Pseudomonadati</taxon>
        <taxon>Chlamydiota</taxon>
        <taxon>Chlamydiia</taxon>
        <taxon>Parachlamydiales</taxon>
        <taxon>Candidatus Criblamydiaceae</taxon>
        <taxon>Estrella</taxon>
    </lineage>
</organism>
<keyword evidence="5" id="KW-0479">Metal-binding</keyword>
<dbReference type="PANTHER" id="PTHR43344">
    <property type="entry name" value="PHOSPHOSERINE PHOSPHATASE"/>
    <property type="match status" value="1"/>
</dbReference>
<dbReference type="GO" id="GO:0000287">
    <property type="term" value="F:magnesium ion binding"/>
    <property type="evidence" value="ECO:0007669"/>
    <property type="project" value="TreeGrafter"/>
</dbReference>
<dbReference type="Gene3D" id="3.40.50.1000">
    <property type="entry name" value="HAD superfamily/HAD-like"/>
    <property type="match status" value="1"/>
</dbReference>
<evidence type="ECO:0000256" key="2">
    <source>
        <dbReference type="ARBA" id="ARBA00005135"/>
    </source>
</evidence>
<comment type="cofactor">
    <cofactor evidence="1">
        <name>Mg(2+)</name>
        <dbReference type="ChEBI" id="CHEBI:18420"/>
    </cofactor>
</comment>
<dbReference type="InterPro" id="IPR050582">
    <property type="entry name" value="HAD-like_SerB"/>
</dbReference>
<dbReference type="GO" id="GO:0006564">
    <property type="term" value="P:L-serine biosynthetic process"/>
    <property type="evidence" value="ECO:0007669"/>
    <property type="project" value="UniProtKB-KW"/>
</dbReference>
<keyword evidence="7" id="KW-0460">Magnesium</keyword>
<comment type="catalytic activity">
    <reaction evidence="10">
        <text>O-phospho-D-serine + H2O = D-serine + phosphate</text>
        <dbReference type="Rhea" id="RHEA:24873"/>
        <dbReference type="ChEBI" id="CHEBI:15377"/>
        <dbReference type="ChEBI" id="CHEBI:35247"/>
        <dbReference type="ChEBI" id="CHEBI:43474"/>
        <dbReference type="ChEBI" id="CHEBI:58680"/>
        <dbReference type="EC" id="3.1.3.3"/>
    </reaction>
</comment>
<evidence type="ECO:0000256" key="5">
    <source>
        <dbReference type="ARBA" id="ARBA00022723"/>
    </source>
</evidence>
<dbReference type="PANTHER" id="PTHR43344:SF2">
    <property type="entry name" value="PHOSPHOSERINE PHOSPHATASE"/>
    <property type="match status" value="1"/>
</dbReference>
<feature type="signal peptide" evidence="11">
    <location>
        <begin position="1"/>
        <end position="24"/>
    </location>
</feature>
<dbReference type="GO" id="GO:0036424">
    <property type="term" value="F:L-phosphoserine phosphatase activity"/>
    <property type="evidence" value="ECO:0007669"/>
    <property type="project" value="TreeGrafter"/>
</dbReference>
<dbReference type="EMBL" id="CWGJ01000028">
    <property type="protein sequence ID" value="CRX39380.1"/>
    <property type="molecule type" value="Genomic_DNA"/>
</dbReference>